<evidence type="ECO:0000313" key="10">
    <source>
        <dbReference type="EMBL" id="CAG2246948.1"/>
    </source>
</evidence>
<dbReference type="EMBL" id="CAJPWZ010002886">
    <property type="protein sequence ID" value="CAG2246948.1"/>
    <property type="molecule type" value="Genomic_DNA"/>
</dbReference>
<keyword evidence="2" id="KW-0597">Phosphoprotein</keyword>
<evidence type="ECO:0000256" key="6">
    <source>
        <dbReference type="ARBA" id="ARBA00023136"/>
    </source>
</evidence>
<dbReference type="AlphaFoldDB" id="A0A8S3UNF4"/>
<organism evidence="10 11">
    <name type="scientific">Mytilus edulis</name>
    <name type="common">Blue mussel</name>
    <dbReference type="NCBI Taxonomy" id="6550"/>
    <lineage>
        <taxon>Eukaryota</taxon>
        <taxon>Metazoa</taxon>
        <taxon>Spiralia</taxon>
        <taxon>Lophotrochozoa</taxon>
        <taxon>Mollusca</taxon>
        <taxon>Bivalvia</taxon>
        <taxon>Autobranchia</taxon>
        <taxon>Pteriomorphia</taxon>
        <taxon>Mytilida</taxon>
        <taxon>Mytiloidea</taxon>
        <taxon>Mytilidae</taxon>
        <taxon>Mytilinae</taxon>
        <taxon>Mytilus</taxon>
    </lineage>
</organism>
<feature type="transmembrane region" description="Helical" evidence="8">
    <location>
        <begin position="147"/>
        <end position="167"/>
    </location>
</feature>
<dbReference type="InterPro" id="IPR052836">
    <property type="entry name" value="PRRT_domain-containing"/>
</dbReference>
<accession>A0A8S3UNF4</accession>
<evidence type="ECO:0000256" key="3">
    <source>
        <dbReference type="ARBA" id="ARBA00022692"/>
    </source>
</evidence>
<evidence type="ECO:0000256" key="8">
    <source>
        <dbReference type="SAM" id="Phobius"/>
    </source>
</evidence>
<keyword evidence="5 8" id="KW-1133">Transmembrane helix</keyword>
<evidence type="ECO:0000259" key="9">
    <source>
        <dbReference type="Pfam" id="PF25987"/>
    </source>
</evidence>
<protein>
    <recommendedName>
        <fullName evidence="9">Proline-rich transmembrane protein 3/4 domain-containing protein</fullName>
    </recommendedName>
</protein>
<feature type="compositionally biased region" description="Acidic residues" evidence="7">
    <location>
        <begin position="20"/>
        <end position="32"/>
    </location>
</feature>
<dbReference type="InterPro" id="IPR059081">
    <property type="entry name" value="PRRT3-4"/>
</dbReference>
<feature type="transmembrane region" description="Helical" evidence="8">
    <location>
        <begin position="108"/>
        <end position="127"/>
    </location>
</feature>
<feature type="domain" description="Proline-rich transmembrane protein 3/4" evidence="9">
    <location>
        <begin position="46"/>
        <end position="318"/>
    </location>
</feature>
<feature type="transmembrane region" description="Helical" evidence="8">
    <location>
        <begin position="293"/>
        <end position="315"/>
    </location>
</feature>
<comment type="subcellular location">
    <subcellularLocation>
        <location evidence="1">Membrane</location>
        <topology evidence="1">Multi-pass membrane protein</topology>
    </subcellularLocation>
</comment>
<evidence type="ECO:0000256" key="2">
    <source>
        <dbReference type="ARBA" id="ARBA00022553"/>
    </source>
</evidence>
<proteinExistence type="predicted"/>
<evidence type="ECO:0000256" key="5">
    <source>
        <dbReference type="ARBA" id="ARBA00022989"/>
    </source>
</evidence>
<feature type="region of interest" description="Disordered" evidence="7">
    <location>
        <begin position="1"/>
        <end position="33"/>
    </location>
</feature>
<dbReference type="Pfam" id="PF25987">
    <property type="entry name" value="PRRT3"/>
    <property type="match status" value="1"/>
</dbReference>
<dbReference type="PANTHER" id="PTHR35578">
    <property type="entry name" value="PROLINE-RICH TRANSMEMBRANE PROTEIN 4-RELATED"/>
    <property type="match status" value="1"/>
</dbReference>
<feature type="transmembrane region" description="Helical" evidence="8">
    <location>
        <begin position="208"/>
        <end position="233"/>
    </location>
</feature>
<evidence type="ECO:0000313" key="11">
    <source>
        <dbReference type="Proteomes" id="UP000683360"/>
    </source>
</evidence>
<sequence length="374" mass="41710">MSAEPESSVEPESEYTLSESEPETTVEPEVEPESLLPESFILINSEPQAEAWPEPEPEWNSAFKEWGVAWPLHVYIFGLCYVLAVVFSAICIAALLKSVKAGKGKLTLSLLLMVIFFSTTRTISLFTEPYYAYNNIPFLTARIMWSVGLPFLTSSFSLVFLVLLDTTKMDIGPPKFQKFSAILIITAVHLVIVVTSDFVVFYEASAKVMLVLCQIVFLAYGFSLAIGYFYVGFKMRQNCSAGSMHESSTIKRLIVLCFVSSATSVAIVGTHIYSAVGVFGVYSNNNIVDAWPWWILQTFLRIEELVSVCVVLTIASNSGHLKQLLSRCGSVVGHCFRGRNQVQEISIEQEFNKNCNLTKDETITKSEFYSESCK</sequence>
<dbReference type="PANTHER" id="PTHR35578:SF7">
    <property type="entry name" value="G-PROTEIN COUPLED RECEPTORS FAMILY 1 PROFILE DOMAIN-CONTAINING PROTEIN"/>
    <property type="match status" value="1"/>
</dbReference>
<keyword evidence="3 8" id="KW-0812">Transmembrane</keyword>
<dbReference type="Proteomes" id="UP000683360">
    <property type="component" value="Unassembled WGS sequence"/>
</dbReference>
<reference evidence="10" key="1">
    <citation type="submission" date="2021-03" db="EMBL/GenBank/DDBJ databases">
        <authorList>
            <person name="Bekaert M."/>
        </authorList>
    </citation>
    <scope>NUCLEOTIDE SEQUENCE</scope>
</reference>
<gene>
    <name evidence="10" type="ORF">MEDL_58860</name>
</gene>
<comment type="caution">
    <text evidence="10">The sequence shown here is derived from an EMBL/GenBank/DDBJ whole genome shotgun (WGS) entry which is preliminary data.</text>
</comment>
<evidence type="ECO:0000256" key="1">
    <source>
        <dbReference type="ARBA" id="ARBA00004141"/>
    </source>
</evidence>
<name>A0A8S3UNF4_MYTED</name>
<keyword evidence="4" id="KW-0732">Signal</keyword>
<dbReference type="OrthoDB" id="10066605at2759"/>
<keyword evidence="6 8" id="KW-0472">Membrane</keyword>
<feature type="transmembrane region" description="Helical" evidence="8">
    <location>
        <begin position="179"/>
        <end position="202"/>
    </location>
</feature>
<feature type="transmembrane region" description="Helical" evidence="8">
    <location>
        <begin position="253"/>
        <end position="273"/>
    </location>
</feature>
<evidence type="ECO:0000256" key="4">
    <source>
        <dbReference type="ARBA" id="ARBA00022729"/>
    </source>
</evidence>
<feature type="transmembrane region" description="Helical" evidence="8">
    <location>
        <begin position="74"/>
        <end position="96"/>
    </location>
</feature>
<keyword evidence="11" id="KW-1185">Reference proteome</keyword>
<evidence type="ECO:0000256" key="7">
    <source>
        <dbReference type="SAM" id="MobiDB-lite"/>
    </source>
</evidence>